<feature type="signal peptide" evidence="1">
    <location>
        <begin position="1"/>
        <end position="23"/>
    </location>
</feature>
<dbReference type="AlphaFoldDB" id="A0A5A9YXA4"/>
<organism evidence="2 3">
    <name type="scientific">Aquicoccus porphyridii</name>
    <dbReference type="NCBI Taxonomy" id="1852029"/>
    <lineage>
        <taxon>Bacteria</taxon>
        <taxon>Pseudomonadati</taxon>
        <taxon>Pseudomonadota</taxon>
        <taxon>Alphaproteobacteria</taxon>
        <taxon>Rhodobacterales</taxon>
        <taxon>Paracoccaceae</taxon>
        <taxon>Aquicoccus</taxon>
    </lineage>
</organism>
<protein>
    <submittedName>
        <fullName evidence="2">Uncharacterized protein</fullName>
    </submittedName>
</protein>
<dbReference type="PROSITE" id="PS51257">
    <property type="entry name" value="PROKAR_LIPOPROTEIN"/>
    <property type="match status" value="1"/>
</dbReference>
<evidence type="ECO:0000313" key="2">
    <source>
        <dbReference type="EMBL" id="KAA0909602.1"/>
    </source>
</evidence>
<evidence type="ECO:0000313" key="3">
    <source>
        <dbReference type="Proteomes" id="UP000325291"/>
    </source>
</evidence>
<comment type="caution">
    <text evidence="2">The sequence shown here is derived from an EMBL/GenBank/DDBJ whole genome shotgun (WGS) entry which is preliminary data.</text>
</comment>
<proteinExistence type="predicted"/>
<reference evidence="2 3" key="1">
    <citation type="submission" date="2019-07" db="EMBL/GenBank/DDBJ databases">
        <title>Aquicoccus porphyridii gen. nov., sp. nov., isolated from a small marine red alga, Porphyridium marinum.</title>
        <authorList>
            <person name="Liu L."/>
        </authorList>
    </citation>
    <scope>NUCLEOTIDE SEQUENCE [LARGE SCALE GENOMIC DNA]</scope>
    <source>
        <strain evidence="2 3">L1 8-17</strain>
    </source>
</reference>
<gene>
    <name evidence="2" type="ORF">FLO80_20740</name>
</gene>
<keyword evidence="1" id="KW-0732">Signal</keyword>
<dbReference type="Proteomes" id="UP000325291">
    <property type="component" value="Unassembled WGS sequence"/>
</dbReference>
<sequence>MAKIALLPLLAVLVWTGPAASQACRAIAAQGQPPYFAENYPLPLSLRANLIFLMKEEMAARGEYDASLSSAVFTTLLESQIKQAQARLGHDVTGCITWELVQTYDSHGRTPPSEAVE</sequence>
<accession>A0A5A9YXA4</accession>
<keyword evidence="3" id="KW-1185">Reference proteome</keyword>
<name>A0A5A9YXA4_9RHOB</name>
<dbReference type="EMBL" id="VINQ01000030">
    <property type="protein sequence ID" value="KAA0909602.1"/>
    <property type="molecule type" value="Genomic_DNA"/>
</dbReference>
<evidence type="ECO:0000256" key="1">
    <source>
        <dbReference type="SAM" id="SignalP"/>
    </source>
</evidence>
<dbReference type="RefSeq" id="WP_146611085.1">
    <property type="nucleotide sequence ID" value="NZ_JASHJG010000080.1"/>
</dbReference>
<feature type="chain" id="PRO_5022843053" evidence="1">
    <location>
        <begin position="24"/>
        <end position="117"/>
    </location>
</feature>